<dbReference type="InterPro" id="IPR001374">
    <property type="entry name" value="R3H_dom"/>
</dbReference>
<dbReference type="InterPro" id="IPR045735">
    <property type="entry name" value="Spore_III_AA_AAA+_ATPase"/>
</dbReference>
<dbReference type="SUPFAM" id="SSF82708">
    <property type="entry name" value="R3H domain"/>
    <property type="match status" value="1"/>
</dbReference>
<evidence type="ECO:0000256" key="2">
    <source>
        <dbReference type="ARBA" id="ARBA00022840"/>
    </source>
</evidence>
<sequence length="574" mass="63885">MTQTLPREALFAAEQTITDNLEDLLAVLPPDIVEALEEFNQPEHRSKLLEIVLDLGRRPEARFEDREVYLAEREVSREDIAYVAERIGRFGDDNRAGIERTLHRISAIRSRSGDIVGLTCRIGRAVYGTVGIIRDLIESGESILLLGRPGVGKTTMLRETARVLADDLRKRVVIVDTSNEIAGDGDIPHPAIGRARRMQVPTPTLQHAVMIEAVENHMPEVIVIDEIGTELEAAAARTIAERGVQLIGTAHGNTLENIMMNPTLSDLIGGIQSVTLSDEEARRRGTQKSILERKAPPTFGVLVEIQSRNRVAVHRDVAASVDAILRGLPLRVEIRERNPDGTVSVHYEELQGMERHSDRLLPPGPRRTYQRGTAPEESRAVRPVPVRSLSPAVSASAPEPSRKTLRVFPFGVSRNRLEQVISQLMVPAVLVRSLGDADAVITLKNYYRKRPQMLRDAESRGIPVYVLRSNTAVQMANLFRSLFPERFVAEAETHGNGDDLDGGLGSVPEDQVAAAMYEAEAAIHDVLGGASRVELRPQVSWIRRLQHQLAERYNLGSRSRGREPYRRVEIYRED</sequence>
<evidence type="ECO:0000313" key="5">
    <source>
        <dbReference type="EMBL" id="HEG90231.1"/>
    </source>
</evidence>
<dbReference type="Pfam" id="PF25516">
    <property type="entry name" value="PTPase"/>
    <property type="match status" value="1"/>
</dbReference>
<dbReference type="Gene3D" id="3.40.50.300">
    <property type="entry name" value="P-loop containing nucleotide triphosphate hydrolases"/>
    <property type="match status" value="1"/>
</dbReference>
<dbReference type="InterPro" id="IPR058670">
    <property type="entry name" value="PTPase_dom"/>
</dbReference>
<dbReference type="InterPro" id="IPR003593">
    <property type="entry name" value="AAA+_ATPase"/>
</dbReference>
<dbReference type="PANTHER" id="PTHR20953">
    <property type="entry name" value="KINASE-RELATED"/>
    <property type="match status" value="1"/>
</dbReference>
<evidence type="ECO:0000256" key="1">
    <source>
        <dbReference type="ARBA" id="ARBA00022741"/>
    </source>
</evidence>
<evidence type="ECO:0000259" key="4">
    <source>
        <dbReference type="PROSITE" id="PS51061"/>
    </source>
</evidence>
<dbReference type="PANTHER" id="PTHR20953:SF3">
    <property type="entry name" value="P-LOOP CONTAINING NUCLEOSIDE TRIPHOSPHATE HYDROLASES SUPERFAMILY PROTEIN"/>
    <property type="match status" value="1"/>
</dbReference>
<feature type="compositionally biased region" description="Low complexity" evidence="3">
    <location>
        <begin position="381"/>
        <end position="398"/>
    </location>
</feature>
<dbReference type="SMART" id="SM00382">
    <property type="entry name" value="AAA"/>
    <property type="match status" value="1"/>
</dbReference>
<feature type="region of interest" description="Disordered" evidence="3">
    <location>
        <begin position="354"/>
        <end position="398"/>
    </location>
</feature>
<evidence type="ECO:0000256" key="3">
    <source>
        <dbReference type="SAM" id="MobiDB-lite"/>
    </source>
</evidence>
<protein>
    <submittedName>
        <fullName evidence="5">AAA family ATPase</fullName>
    </submittedName>
</protein>
<dbReference type="CDD" id="cd00009">
    <property type="entry name" value="AAA"/>
    <property type="match status" value="1"/>
</dbReference>
<dbReference type="GO" id="GO:0005524">
    <property type="term" value="F:ATP binding"/>
    <property type="evidence" value="ECO:0007669"/>
    <property type="project" value="UniProtKB-KW"/>
</dbReference>
<dbReference type="Pfam" id="PF19568">
    <property type="entry name" value="Spore_III_AA"/>
    <property type="match status" value="1"/>
</dbReference>
<name>A0A831TEN8_9BACT</name>
<dbReference type="PROSITE" id="PS51061">
    <property type="entry name" value="R3H"/>
    <property type="match status" value="1"/>
</dbReference>
<proteinExistence type="predicted"/>
<keyword evidence="2" id="KW-0067">ATP-binding</keyword>
<dbReference type="SMART" id="SM00393">
    <property type="entry name" value="R3H"/>
    <property type="match status" value="1"/>
</dbReference>
<accession>A0A831TEN8</accession>
<dbReference type="GO" id="GO:0003676">
    <property type="term" value="F:nucleic acid binding"/>
    <property type="evidence" value="ECO:0007669"/>
    <property type="project" value="UniProtKB-UniRule"/>
</dbReference>
<gene>
    <name evidence="5" type="ORF">ENP34_02110</name>
</gene>
<feature type="domain" description="R3H" evidence="4">
    <location>
        <begin position="509"/>
        <end position="574"/>
    </location>
</feature>
<keyword evidence="1" id="KW-0547">Nucleotide-binding</keyword>
<dbReference type="EMBL" id="DSIY01000046">
    <property type="protein sequence ID" value="HEG90231.1"/>
    <property type="molecule type" value="Genomic_DNA"/>
</dbReference>
<dbReference type="InterPro" id="IPR036867">
    <property type="entry name" value="R3H_dom_sf"/>
</dbReference>
<comment type="caution">
    <text evidence="5">The sequence shown here is derived from an EMBL/GenBank/DDBJ whole genome shotgun (WGS) entry which is preliminary data.</text>
</comment>
<dbReference type="SUPFAM" id="SSF52540">
    <property type="entry name" value="P-loop containing nucleoside triphosphate hydrolases"/>
    <property type="match status" value="1"/>
</dbReference>
<dbReference type="Pfam" id="PF01424">
    <property type="entry name" value="R3H"/>
    <property type="match status" value="1"/>
</dbReference>
<organism evidence="5">
    <name type="scientific">Thermorudis peleae</name>
    <dbReference type="NCBI Taxonomy" id="1382356"/>
    <lineage>
        <taxon>Bacteria</taxon>
        <taxon>Pseudomonadati</taxon>
        <taxon>Thermomicrobiota</taxon>
        <taxon>Thermomicrobia</taxon>
        <taxon>Thermomicrobia incertae sedis</taxon>
        <taxon>Thermorudis</taxon>
    </lineage>
</organism>
<dbReference type="AlphaFoldDB" id="A0A831TEN8"/>
<reference evidence="5" key="1">
    <citation type="journal article" date="2020" name="mSystems">
        <title>Genome- and Community-Level Interaction Insights into Carbon Utilization and Element Cycling Functions of Hydrothermarchaeota in Hydrothermal Sediment.</title>
        <authorList>
            <person name="Zhou Z."/>
            <person name="Liu Y."/>
            <person name="Xu W."/>
            <person name="Pan J."/>
            <person name="Luo Z.H."/>
            <person name="Li M."/>
        </authorList>
    </citation>
    <scope>NUCLEOTIDE SEQUENCE [LARGE SCALE GENOMIC DNA]</scope>
    <source>
        <strain evidence="5">SpSt-210</strain>
    </source>
</reference>
<dbReference type="InterPro" id="IPR027417">
    <property type="entry name" value="P-loop_NTPase"/>
</dbReference>